<feature type="binding site" evidence="6">
    <location>
        <position position="421"/>
    </location>
    <ligand>
        <name>pyridoxal 5'-phosphate</name>
        <dbReference type="ChEBI" id="CHEBI:597326"/>
    </ligand>
</feature>
<keyword evidence="2 6" id="KW-0210">Decarboxylase</keyword>
<evidence type="ECO:0000256" key="8">
    <source>
        <dbReference type="PIRSR" id="PIRSR600183-50"/>
    </source>
</evidence>
<dbReference type="InterPro" id="IPR022657">
    <property type="entry name" value="De-COase2_CS"/>
</dbReference>
<dbReference type="CDD" id="cd06828">
    <property type="entry name" value="PLPDE_III_DapDC"/>
    <property type="match status" value="1"/>
</dbReference>
<dbReference type="InterPro" id="IPR002986">
    <property type="entry name" value="DAP_deCOOHase_LysA"/>
</dbReference>
<comment type="similarity">
    <text evidence="6">Belongs to the Orn/Lys/Arg decarboxylase class-II family. LysA subfamily.</text>
</comment>
<comment type="pathway">
    <text evidence="6 9">Amino-acid biosynthesis; L-lysine biosynthesis via DAP pathway; L-lysine from DL-2,6-diaminopimelate: step 1/1.</text>
</comment>
<dbReference type="InterPro" id="IPR000183">
    <property type="entry name" value="Orn/DAP/Arg_de-COase"/>
</dbReference>
<evidence type="ECO:0000256" key="6">
    <source>
        <dbReference type="HAMAP-Rule" id="MF_02120"/>
    </source>
</evidence>
<dbReference type="FunFam" id="3.20.20.10:FF:000003">
    <property type="entry name" value="Diaminopimelate decarboxylase"/>
    <property type="match status" value="1"/>
</dbReference>
<dbReference type="EC" id="4.1.1.20" evidence="6 7"/>
<evidence type="ECO:0000313" key="12">
    <source>
        <dbReference type="Proteomes" id="UP000298111"/>
    </source>
</evidence>
<gene>
    <name evidence="6 11" type="primary">lysA</name>
    <name evidence="11" type="ORF">D8771_28920</name>
</gene>
<evidence type="ECO:0000256" key="7">
    <source>
        <dbReference type="NCBIfam" id="TIGR01048"/>
    </source>
</evidence>
<dbReference type="SUPFAM" id="SSF50621">
    <property type="entry name" value="Alanine racemase C-terminal domain-like"/>
    <property type="match status" value="1"/>
</dbReference>
<proteinExistence type="inferred from homology"/>
<dbReference type="GO" id="GO:0008836">
    <property type="term" value="F:diaminopimelate decarboxylase activity"/>
    <property type="evidence" value="ECO:0007669"/>
    <property type="project" value="UniProtKB-UniRule"/>
</dbReference>
<dbReference type="SUPFAM" id="SSF51419">
    <property type="entry name" value="PLP-binding barrel"/>
    <property type="match status" value="1"/>
</dbReference>
<name>A0A6C1C7D7_9ACTN</name>
<comment type="subunit">
    <text evidence="6">Homodimer.</text>
</comment>
<dbReference type="Pfam" id="PF02784">
    <property type="entry name" value="Orn_Arg_deC_N"/>
    <property type="match status" value="1"/>
</dbReference>
<dbReference type="PROSITE" id="PS00879">
    <property type="entry name" value="ODR_DC_2_2"/>
    <property type="match status" value="1"/>
</dbReference>
<dbReference type="PANTHER" id="PTHR43727">
    <property type="entry name" value="DIAMINOPIMELATE DECARBOXYLASE"/>
    <property type="match status" value="1"/>
</dbReference>
<dbReference type="GO" id="GO:0009089">
    <property type="term" value="P:lysine biosynthetic process via diaminopimelate"/>
    <property type="evidence" value="ECO:0007669"/>
    <property type="project" value="UniProtKB-UniRule"/>
</dbReference>
<dbReference type="InterPro" id="IPR022644">
    <property type="entry name" value="De-COase2_N"/>
</dbReference>
<evidence type="ECO:0000313" key="11">
    <source>
        <dbReference type="EMBL" id="TGG76620.1"/>
    </source>
</evidence>
<dbReference type="Proteomes" id="UP000298111">
    <property type="component" value="Unassembled WGS sequence"/>
</dbReference>
<feature type="domain" description="Orn/DAP/Arg decarboxylase 2 N-terminal" evidence="10">
    <location>
        <begin position="73"/>
        <end position="326"/>
    </location>
</feature>
<organism evidence="11 12">
    <name type="scientific">Streptomyces albus</name>
    <dbReference type="NCBI Taxonomy" id="1888"/>
    <lineage>
        <taxon>Bacteria</taxon>
        <taxon>Bacillati</taxon>
        <taxon>Actinomycetota</taxon>
        <taxon>Actinomycetes</taxon>
        <taxon>Kitasatosporales</taxon>
        <taxon>Streptomycetaceae</taxon>
        <taxon>Streptomyces</taxon>
    </lineage>
</organism>
<evidence type="ECO:0000256" key="3">
    <source>
        <dbReference type="ARBA" id="ARBA00022898"/>
    </source>
</evidence>
<dbReference type="GO" id="GO:0030170">
    <property type="term" value="F:pyridoxal phosphate binding"/>
    <property type="evidence" value="ECO:0007669"/>
    <property type="project" value="UniProtKB-UniRule"/>
</dbReference>
<feature type="modified residue" description="N6-(pyridoxal phosphate)lysine" evidence="6 8">
    <location>
        <position position="96"/>
    </location>
</feature>
<feature type="binding site" evidence="6">
    <location>
        <position position="360"/>
    </location>
    <ligand>
        <name>substrate</name>
    </ligand>
</feature>
<comment type="caution">
    <text evidence="11">The sequence shown here is derived from an EMBL/GenBank/DDBJ whole genome shotgun (WGS) entry which is preliminary data.</text>
</comment>
<sequence length="463" mass="49913">MSRSAHPAGPRHGDVLPEGHYTPPPSDLNSLDPRVWAQTVERTAEGALSVGGMDVRRLAEEFGTPAYVMDENDFRARCRAWREAFGPDADVFYAGKAFLSRAVVRWLHEEGLNLDVCSGGELATALAAGMPPERIALHGNNKSMDEITRAVEAGVGRIVVDSFQEIARVAHVARRLGRRQPVQIRVTVGVEAHTHEFIATAHEDQKFGLALAGGQAAEAVRRVLGLESLELTGIHSHIGSQIFDMAGFEVSARRVVGLLTEVRDEHGVELPEIDLGGGLGIAYTSEDDPREPHEIAKALGDIVTRECEAAGLAVPRLSVEPGRAIVGPTAFTLYEVGTVKELEGLRTYVSVDGGMSDNIRTALYDAEYSVTLASRASEAEPMLSRVVGKHCESGDIVVRDAFLPADLAPGDLLAVPATGAYCRSMASNYNHALRPPVIAVRDGEARTIVRRETEEDLLRLDVG</sequence>
<comment type="cofactor">
    <cofactor evidence="1 6 8 9">
        <name>pyridoxal 5'-phosphate</name>
        <dbReference type="ChEBI" id="CHEBI:597326"/>
    </cofactor>
</comment>
<feature type="binding site" evidence="6">
    <location>
        <begin position="320"/>
        <end position="323"/>
    </location>
    <ligand>
        <name>pyridoxal 5'-phosphate</name>
        <dbReference type="ChEBI" id="CHEBI:597326"/>
    </ligand>
</feature>
<evidence type="ECO:0000259" key="10">
    <source>
        <dbReference type="Pfam" id="PF02784"/>
    </source>
</evidence>
<dbReference type="NCBIfam" id="TIGR01048">
    <property type="entry name" value="lysA"/>
    <property type="match status" value="1"/>
</dbReference>
<evidence type="ECO:0000256" key="9">
    <source>
        <dbReference type="RuleBase" id="RU003738"/>
    </source>
</evidence>
<evidence type="ECO:0000256" key="2">
    <source>
        <dbReference type="ARBA" id="ARBA00022793"/>
    </source>
</evidence>
<feature type="binding site" evidence="6">
    <location>
        <position position="364"/>
    </location>
    <ligand>
        <name>substrate</name>
    </ligand>
</feature>
<dbReference type="HAMAP" id="MF_02120">
    <property type="entry name" value="LysA"/>
    <property type="match status" value="1"/>
</dbReference>
<dbReference type="InterPro" id="IPR022653">
    <property type="entry name" value="De-COase2_pyr-phos_BS"/>
</dbReference>
<evidence type="ECO:0000256" key="1">
    <source>
        <dbReference type="ARBA" id="ARBA00001933"/>
    </source>
</evidence>
<dbReference type="EMBL" id="RCIY01000103">
    <property type="protein sequence ID" value="TGG76620.1"/>
    <property type="molecule type" value="Genomic_DNA"/>
</dbReference>
<dbReference type="RefSeq" id="WP_031025908.1">
    <property type="nucleotide sequence ID" value="NZ_BBQG01000033.1"/>
</dbReference>
<reference evidence="11 12" key="1">
    <citation type="submission" date="2018-10" db="EMBL/GenBank/DDBJ databases">
        <title>Isolation of pseudouridimycin from Streptomyces albus DSM 40763.</title>
        <authorList>
            <person name="Rosenqvist P."/>
            <person name="Metsae-Ketelae M."/>
            <person name="Virta P."/>
        </authorList>
    </citation>
    <scope>NUCLEOTIDE SEQUENCE [LARGE SCALE GENOMIC DNA]</scope>
    <source>
        <strain evidence="11 12">DSM 40763</strain>
    </source>
</reference>
<keyword evidence="5 6" id="KW-0456">Lyase</keyword>
<dbReference type="PRINTS" id="PR01179">
    <property type="entry name" value="ODADCRBXLASE"/>
</dbReference>
<dbReference type="Gene3D" id="2.40.37.10">
    <property type="entry name" value="Lyase, Ornithine Decarboxylase, Chain A, domain 1"/>
    <property type="match status" value="1"/>
</dbReference>
<feature type="binding site" evidence="6">
    <location>
        <position position="323"/>
    </location>
    <ligand>
        <name>substrate</name>
    </ligand>
</feature>
<dbReference type="InterPro" id="IPR029066">
    <property type="entry name" value="PLP-binding_barrel"/>
</dbReference>
<dbReference type="PROSITE" id="PS00878">
    <property type="entry name" value="ODR_DC_2_1"/>
    <property type="match status" value="1"/>
</dbReference>
<dbReference type="PRINTS" id="PR01181">
    <property type="entry name" value="DAPDCRBXLASE"/>
</dbReference>
<evidence type="ECO:0000256" key="4">
    <source>
        <dbReference type="ARBA" id="ARBA00023154"/>
    </source>
</evidence>
<comment type="function">
    <text evidence="6">Specifically catalyzes the decarboxylation of meso-diaminopimelate (meso-DAP) to L-lysine.</text>
</comment>
<keyword evidence="6" id="KW-0028">Amino-acid biosynthesis</keyword>
<comment type="catalytic activity">
    <reaction evidence="6 9">
        <text>meso-2,6-diaminopimelate + H(+) = L-lysine + CO2</text>
        <dbReference type="Rhea" id="RHEA:15101"/>
        <dbReference type="ChEBI" id="CHEBI:15378"/>
        <dbReference type="ChEBI" id="CHEBI:16526"/>
        <dbReference type="ChEBI" id="CHEBI:32551"/>
        <dbReference type="ChEBI" id="CHEBI:57791"/>
        <dbReference type="EC" id="4.1.1.20"/>
    </reaction>
</comment>
<feature type="binding site" evidence="6">
    <location>
        <position position="392"/>
    </location>
    <ligand>
        <name>substrate</name>
    </ligand>
</feature>
<dbReference type="AlphaFoldDB" id="A0A6C1C7D7"/>
<dbReference type="GeneID" id="75181301"/>
<dbReference type="PANTHER" id="PTHR43727:SF2">
    <property type="entry name" value="GROUP IV DECARBOXYLASE"/>
    <property type="match status" value="1"/>
</dbReference>
<keyword evidence="4 6" id="KW-0457">Lysine biosynthesis</keyword>
<dbReference type="Gene3D" id="3.20.20.10">
    <property type="entry name" value="Alanine racemase"/>
    <property type="match status" value="1"/>
</dbReference>
<accession>A0A6C1C7D7</accession>
<evidence type="ECO:0000256" key="5">
    <source>
        <dbReference type="ARBA" id="ARBA00023239"/>
    </source>
</evidence>
<dbReference type="UniPathway" id="UPA00034">
    <property type="reaction ID" value="UER00027"/>
</dbReference>
<dbReference type="InterPro" id="IPR009006">
    <property type="entry name" value="Ala_racemase/Decarboxylase_C"/>
</dbReference>
<keyword evidence="3 6" id="KW-0663">Pyridoxal phosphate</keyword>
<feature type="binding site" evidence="6">
    <location>
        <position position="421"/>
    </location>
    <ligand>
        <name>substrate</name>
    </ligand>
</feature>
<protein>
    <recommendedName>
        <fullName evidence="6 7">Diaminopimelate decarboxylase</fullName>
        <shortName evidence="6">DAP decarboxylase</shortName>
        <shortName evidence="6">DAPDC</shortName>
        <ecNumber evidence="6 7">4.1.1.20</ecNumber>
    </recommendedName>
</protein>
<feature type="active site" description="Proton donor" evidence="8">
    <location>
        <position position="391"/>
    </location>
</feature>
<feature type="binding site" evidence="6">
    <location>
        <position position="278"/>
    </location>
    <ligand>
        <name>pyridoxal 5'-phosphate</name>
        <dbReference type="ChEBI" id="CHEBI:597326"/>
    </ligand>
</feature>